<comment type="caution">
    <text evidence="1">The sequence shown here is derived from an EMBL/GenBank/DDBJ whole genome shotgun (WGS) entry which is preliminary data.</text>
</comment>
<dbReference type="EMBL" id="JGVK01000007">
    <property type="protein sequence ID" value="KEY91497.1"/>
    <property type="molecule type" value="Genomic_DNA"/>
</dbReference>
<evidence type="ECO:0000313" key="1">
    <source>
        <dbReference type="EMBL" id="KEY91497.1"/>
    </source>
</evidence>
<gene>
    <name evidence="1" type="ORF">CF67_15013</name>
</gene>
<sequence>MELSYNERLRKEFRTLVIAFFNAVEKSKEDYELSTHLLHEMALKKGLTEKQEMTSDWLKNRVYQHKKYKHLPKWIGLASYYCLLEVEGWEPSKNGEWFAMISLFVKENREGNLDYSKLTKMLPRALEGELGFKWLHTCLNDIKNVQRNRITKKTKSKKELNSNKIGNIRDFKSYTNLLEEVSMLPKHGICLQIMIFLNWCHCGLSSKEMEIEVDNGYPFVESVSIIKYMLSVKKQMNSVKDFSALQDAKFIEKIVVSSDSGKIISGDRYNRNSVSIYYRLSDKGMKLFSLV</sequence>
<name>A0A084CNW8_9GAMM</name>
<proteinExistence type="predicted"/>
<accession>A0A084CNW8</accession>
<geneLocation type="plasmid" evidence="1">
    <name>pPB001</name>
</geneLocation>
<keyword evidence="1" id="KW-0614">Plasmid</keyword>
<dbReference type="AlphaFoldDB" id="A0A084CNW8"/>
<evidence type="ECO:0000313" key="2">
    <source>
        <dbReference type="Proteomes" id="UP000053784"/>
    </source>
</evidence>
<reference evidence="1" key="1">
    <citation type="submission" date="2014-03" db="EMBL/GenBank/DDBJ databases">
        <title>Selection and divergence in the genomes of co-occurring obligate luminous symbionts with specific hosts.</title>
        <authorList>
            <person name="Hendry T.A."/>
            <person name="de Wet J.R."/>
            <person name="Dunlap P.V."/>
        </authorList>
    </citation>
    <scope>NUCLEOTIDE SEQUENCE [LARGE SCALE GENOMIC DNA]</scope>
    <source>
        <strain evidence="1">Ppalp.1</strain>
        <plasmid evidence="1">pPB001</plasmid>
    </source>
</reference>
<dbReference type="eggNOG" id="ENOG5031NBS">
    <property type="taxonomic scope" value="Bacteria"/>
</dbReference>
<dbReference type="Proteomes" id="UP000053784">
    <property type="component" value="Unassembled WGS sequence"/>
</dbReference>
<protein>
    <submittedName>
        <fullName evidence="1">Uncharacterized protein</fullName>
    </submittedName>
</protein>
<organism evidence="1 2">
    <name type="scientific">Candidatus Photodesmus blepharonis</name>
    <dbReference type="NCBI Taxonomy" id="1179155"/>
    <lineage>
        <taxon>Bacteria</taxon>
        <taxon>Pseudomonadati</taxon>
        <taxon>Pseudomonadota</taxon>
        <taxon>Gammaproteobacteria</taxon>
        <taxon>Vibrionales</taxon>
        <taxon>Vibrionaceae</taxon>
        <taxon>Candidatus Photodesmus</taxon>
    </lineage>
</organism>
<dbReference type="RefSeq" id="WP_187650982.1">
    <property type="nucleotide sequence ID" value="NZ_JGVK01000007.1"/>
</dbReference>
<keyword evidence="2" id="KW-1185">Reference proteome</keyword>